<feature type="region of interest" description="Disordered" evidence="1">
    <location>
        <begin position="16"/>
        <end position="37"/>
    </location>
</feature>
<organism evidence="2 3">
    <name type="scientific">Kribbella deserti</name>
    <dbReference type="NCBI Taxonomy" id="1926257"/>
    <lineage>
        <taxon>Bacteria</taxon>
        <taxon>Bacillati</taxon>
        <taxon>Actinomycetota</taxon>
        <taxon>Actinomycetes</taxon>
        <taxon>Propionibacteriales</taxon>
        <taxon>Kribbellaceae</taxon>
        <taxon>Kribbella</taxon>
    </lineage>
</organism>
<keyword evidence="3" id="KW-1185">Reference proteome</keyword>
<protein>
    <submittedName>
        <fullName evidence="2">Uncharacterized protein</fullName>
    </submittedName>
</protein>
<dbReference type="Proteomes" id="UP001589890">
    <property type="component" value="Unassembled WGS sequence"/>
</dbReference>
<evidence type="ECO:0000313" key="2">
    <source>
        <dbReference type="EMBL" id="MFC0626145.1"/>
    </source>
</evidence>
<name>A0ABV6QNC5_9ACTN</name>
<evidence type="ECO:0000256" key="1">
    <source>
        <dbReference type="SAM" id="MobiDB-lite"/>
    </source>
</evidence>
<dbReference type="EMBL" id="JBHLTC010000022">
    <property type="protein sequence ID" value="MFC0626145.1"/>
    <property type="molecule type" value="Genomic_DNA"/>
</dbReference>
<accession>A0ABV6QNC5</accession>
<sequence length="85" mass="9536">MMTRAELLELLTVERHLPLPPAPRPGLPHDSAADQRARRQILKAEVEAFEQAHPNDFGSRHKPRNSDETVTFVRRGLIYVQGGAA</sequence>
<proteinExistence type="predicted"/>
<reference evidence="2 3" key="1">
    <citation type="submission" date="2024-09" db="EMBL/GenBank/DDBJ databases">
        <authorList>
            <person name="Sun Q."/>
            <person name="Mori K."/>
        </authorList>
    </citation>
    <scope>NUCLEOTIDE SEQUENCE [LARGE SCALE GENOMIC DNA]</scope>
    <source>
        <strain evidence="2 3">CGMCC 1.15906</strain>
    </source>
</reference>
<evidence type="ECO:0000313" key="3">
    <source>
        <dbReference type="Proteomes" id="UP001589890"/>
    </source>
</evidence>
<gene>
    <name evidence="2" type="ORF">ACFFGN_18855</name>
</gene>
<comment type="caution">
    <text evidence="2">The sequence shown here is derived from an EMBL/GenBank/DDBJ whole genome shotgun (WGS) entry which is preliminary data.</text>
</comment>
<dbReference type="RefSeq" id="WP_380049298.1">
    <property type="nucleotide sequence ID" value="NZ_JBHLTC010000022.1"/>
</dbReference>